<feature type="non-terminal residue" evidence="2">
    <location>
        <position position="1"/>
    </location>
</feature>
<evidence type="ECO:0000256" key="1">
    <source>
        <dbReference type="SAM" id="Phobius"/>
    </source>
</evidence>
<evidence type="ECO:0000313" key="2">
    <source>
        <dbReference type="EMBL" id="CDW20616.1"/>
    </source>
</evidence>
<accession>A0A0K2T587</accession>
<feature type="transmembrane region" description="Helical" evidence="1">
    <location>
        <begin position="20"/>
        <end position="41"/>
    </location>
</feature>
<organism evidence="2">
    <name type="scientific">Lepeophtheirus salmonis</name>
    <name type="common">Salmon louse</name>
    <name type="synonym">Caligus salmonis</name>
    <dbReference type="NCBI Taxonomy" id="72036"/>
    <lineage>
        <taxon>Eukaryota</taxon>
        <taxon>Metazoa</taxon>
        <taxon>Ecdysozoa</taxon>
        <taxon>Arthropoda</taxon>
        <taxon>Crustacea</taxon>
        <taxon>Multicrustacea</taxon>
        <taxon>Hexanauplia</taxon>
        <taxon>Copepoda</taxon>
        <taxon>Siphonostomatoida</taxon>
        <taxon>Caligidae</taxon>
        <taxon>Lepeophtheirus</taxon>
    </lineage>
</organism>
<keyword evidence="1" id="KW-1133">Transmembrane helix</keyword>
<sequence>DKEEIYNGRTSIRRINSSSFFFIVIRLTFGIEIIVISKNTLRLWEFSQHYRCSNFWISSCC</sequence>
<keyword evidence="1" id="KW-0472">Membrane</keyword>
<keyword evidence="1" id="KW-0812">Transmembrane</keyword>
<name>A0A0K2T587_LEPSM</name>
<reference evidence="2" key="1">
    <citation type="submission" date="2014-05" db="EMBL/GenBank/DDBJ databases">
        <authorList>
            <person name="Chronopoulou M."/>
        </authorList>
    </citation>
    <scope>NUCLEOTIDE SEQUENCE</scope>
    <source>
        <tissue evidence="2">Whole organism</tissue>
    </source>
</reference>
<proteinExistence type="predicted"/>
<protein>
    <submittedName>
        <fullName evidence="2">Uncharacterized protein</fullName>
    </submittedName>
</protein>
<dbReference type="AlphaFoldDB" id="A0A0K2T587"/>
<dbReference type="EMBL" id="HACA01003255">
    <property type="protein sequence ID" value="CDW20616.1"/>
    <property type="molecule type" value="Transcribed_RNA"/>
</dbReference>